<evidence type="ECO:0000256" key="1">
    <source>
        <dbReference type="SAM" id="SignalP"/>
    </source>
</evidence>
<feature type="signal peptide" evidence="1">
    <location>
        <begin position="1"/>
        <end position="26"/>
    </location>
</feature>
<feature type="chain" id="PRO_5040994536" description="DUF4230 domain-containing protein" evidence="1">
    <location>
        <begin position="27"/>
        <end position="213"/>
    </location>
</feature>
<keyword evidence="1" id="KW-0732">Signal</keyword>
<dbReference type="Proteomes" id="UP001142592">
    <property type="component" value="Unassembled WGS sequence"/>
</dbReference>
<dbReference type="RefSeq" id="WP_010602166.1">
    <property type="nucleotide sequence ID" value="NZ_JAPJUH010000005.1"/>
</dbReference>
<evidence type="ECO:0000313" key="3">
    <source>
        <dbReference type="Proteomes" id="UP001142592"/>
    </source>
</evidence>
<name>A0A9X3DI66_9SPHI</name>
<comment type="caution">
    <text evidence="2">The sequence shown here is derived from an EMBL/GenBank/DDBJ whole genome shotgun (WGS) entry which is preliminary data.</text>
</comment>
<gene>
    <name evidence="2" type="ORF">OQZ29_17695</name>
</gene>
<dbReference type="EMBL" id="JAPJUH010000005">
    <property type="protein sequence ID" value="MCX3266595.1"/>
    <property type="molecule type" value="Genomic_DNA"/>
</dbReference>
<dbReference type="AlphaFoldDB" id="A0A9X3DI66"/>
<organism evidence="2 3">
    <name type="scientific">Pedobacter agri</name>
    <dbReference type="NCBI Taxonomy" id="454586"/>
    <lineage>
        <taxon>Bacteria</taxon>
        <taxon>Pseudomonadati</taxon>
        <taxon>Bacteroidota</taxon>
        <taxon>Sphingobacteriia</taxon>
        <taxon>Sphingobacteriales</taxon>
        <taxon>Sphingobacteriaceae</taxon>
        <taxon>Pedobacter</taxon>
    </lineage>
</organism>
<sequence>MKIVPSLALSLSVAISILSVSLNTFGQQFRNVNHTSSAEVTTIVNGNSLIEKLLTQRDAFTKSLNKSNEVVALPQAQYIFDRDQQTTITFNGLDFVIRDNEVLAIKGLNLSKEVLTQITEKLVFLDRVQFYYAQKSNLTYLNPNADVQEVKFLDKQFISSLKIFNTTVKDIAALAKTENPSFSVETNISKMRQPNIDKAIEKQTLQSLVQLAK</sequence>
<evidence type="ECO:0008006" key="4">
    <source>
        <dbReference type="Google" id="ProtNLM"/>
    </source>
</evidence>
<accession>A0A9X3DI66</accession>
<evidence type="ECO:0000313" key="2">
    <source>
        <dbReference type="EMBL" id="MCX3266595.1"/>
    </source>
</evidence>
<protein>
    <recommendedName>
        <fullName evidence="4">DUF4230 domain-containing protein</fullName>
    </recommendedName>
</protein>
<keyword evidence="3" id="KW-1185">Reference proteome</keyword>
<proteinExistence type="predicted"/>
<reference evidence="2" key="1">
    <citation type="submission" date="2022-11" db="EMBL/GenBank/DDBJ databases">
        <authorList>
            <person name="Graham C."/>
            <person name="Newman J.D."/>
        </authorList>
    </citation>
    <scope>NUCLEOTIDE SEQUENCE</scope>
    <source>
        <strain evidence="2">DSM 19486</strain>
    </source>
</reference>